<sequence>MANRTSLAEDLNELSRANDTFAEPDGSIIPHVLLYVVQLVAFISPNFPGRRYIFSGILLGLLIQVQLYPRFSNDIGTAQLFCIQWSFLLATLEKLLLSGDEGPEAYFWRESVGKKEAESYPAFGVRKLNWALMLLFNQRGIGWNHQVKNVPRPEATSKLVFLRTRFVQFIKSIVLADLCFHLGIRFFYTNPDTGVVGDVNSRHITLKYACPGWSFSTLFVFAATPYFALSAQYALLSVICVALGLGTPEDWPPMFNHTSEATTIRSFWGKYWHQLIRRPLNTWSNALVDMLGIQHGTNLSTYTQLWFSFLVSGYFHATSHLILPSPINVPAAETAYPIFYFFVLQAGAITFEDFVKWQYLKTKMADSQQDAPELRSYFLPVNLVEAERLMAQHLVLIDALDGRIVLPRIDLTQPGLRILDSGTADGHWISELRKTLPRPDIHSYVGTDINPSLFPKTLPPDTSFDVHNIAHEWAADLHSTFDLVHQRLTLPGAAPTPLQQVIRQLFALLKPGGWVQLVEAEQEGPDSGPVFREFLDLVRGLFTTTGAGWHYARDMRAWLEEAGAVDVDECVVDMAFGAKNPDKELAEMSARCTAKAMDGLVKHAKKNLQTDLSAEQMDTLGDRLLDELIERGAYYRIRCVWGRKPDPR</sequence>
<organism evidence="9 10">
    <name type="scientific">Xylaria grammica</name>
    <dbReference type="NCBI Taxonomy" id="363999"/>
    <lineage>
        <taxon>Eukaryota</taxon>
        <taxon>Fungi</taxon>
        <taxon>Dikarya</taxon>
        <taxon>Ascomycota</taxon>
        <taxon>Pezizomycotina</taxon>
        <taxon>Sordariomycetes</taxon>
        <taxon>Xylariomycetidae</taxon>
        <taxon>Xylariales</taxon>
        <taxon>Xylariaceae</taxon>
        <taxon>Xylaria</taxon>
    </lineage>
</organism>
<dbReference type="PANTHER" id="PTHR31595:SF57">
    <property type="entry name" value="OS04G0481900 PROTEIN"/>
    <property type="match status" value="1"/>
</dbReference>
<dbReference type="AlphaFoldDB" id="A0A439D2T1"/>
<dbReference type="EMBL" id="RYZI01000188">
    <property type="protein sequence ID" value="RWA08686.1"/>
    <property type="molecule type" value="Genomic_DNA"/>
</dbReference>
<evidence type="ECO:0000256" key="1">
    <source>
        <dbReference type="ARBA" id="ARBA00004141"/>
    </source>
</evidence>
<dbReference type="GO" id="GO:0008374">
    <property type="term" value="F:O-acyltransferase activity"/>
    <property type="evidence" value="ECO:0007669"/>
    <property type="project" value="InterPro"/>
</dbReference>
<reference evidence="9 10" key="1">
    <citation type="submission" date="2018-12" db="EMBL/GenBank/DDBJ databases">
        <title>Draft genome sequence of Xylaria grammica IHI A82.</title>
        <authorList>
            <person name="Buettner E."/>
            <person name="Kellner H."/>
        </authorList>
    </citation>
    <scope>NUCLEOTIDE SEQUENCE [LARGE SCALE GENOMIC DNA]</scope>
    <source>
        <strain evidence="9 10">IHI A82</strain>
    </source>
</reference>
<dbReference type="Proteomes" id="UP000286045">
    <property type="component" value="Unassembled WGS sequence"/>
</dbReference>
<protein>
    <recommendedName>
        <fullName evidence="8">Wax synthase domain-containing protein</fullName>
    </recommendedName>
</protein>
<dbReference type="Pfam" id="PF13813">
    <property type="entry name" value="MBOAT_2"/>
    <property type="match status" value="1"/>
</dbReference>
<evidence type="ECO:0000256" key="3">
    <source>
        <dbReference type="ARBA" id="ARBA00007282"/>
    </source>
</evidence>
<dbReference type="CDD" id="cd02440">
    <property type="entry name" value="AdoMet_MTases"/>
    <property type="match status" value="1"/>
</dbReference>
<comment type="subcellular location">
    <subcellularLocation>
        <location evidence="1">Membrane</location>
        <topology evidence="1">Multi-pass membrane protein</topology>
    </subcellularLocation>
</comment>
<keyword evidence="5" id="KW-0812">Transmembrane</keyword>
<dbReference type="InterPro" id="IPR044851">
    <property type="entry name" value="Wax_synthase"/>
</dbReference>
<feature type="domain" description="Wax synthase" evidence="8">
    <location>
        <begin position="251"/>
        <end position="342"/>
    </location>
</feature>
<dbReference type="GO" id="GO:0016020">
    <property type="term" value="C:membrane"/>
    <property type="evidence" value="ECO:0007669"/>
    <property type="project" value="UniProtKB-SubCell"/>
</dbReference>
<evidence type="ECO:0000256" key="5">
    <source>
        <dbReference type="ARBA" id="ARBA00022692"/>
    </source>
</evidence>
<dbReference type="InterPro" id="IPR032805">
    <property type="entry name" value="Wax_synthase_dom"/>
</dbReference>
<name>A0A439D2T1_9PEZI</name>
<dbReference type="STRING" id="363999.A0A439D2T1"/>
<dbReference type="InterPro" id="IPR029063">
    <property type="entry name" value="SAM-dependent_MTases_sf"/>
</dbReference>
<dbReference type="PANTHER" id="PTHR31595">
    <property type="entry name" value="LONG-CHAIN-ALCOHOL O-FATTY-ACYLTRANSFERASE 3-RELATED"/>
    <property type="match status" value="1"/>
</dbReference>
<comment type="caution">
    <text evidence="9">The sequence shown here is derived from an EMBL/GenBank/DDBJ whole genome shotgun (WGS) entry which is preliminary data.</text>
</comment>
<evidence type="ECO:0000256" key="6">
    <source>
        <dbReference type="ARBA" id="ARBA00022989"/>
    </source>
</evidence>
<comment type="pathway">
    <text evidence="2">Secondary metabolite biosynthesis.</text>
</comment>
<comment type="similarity">
    <text evidence="3">Belongs to the wax synthase family.</text>
</comment>
<evidence type="ECO:0000313" key="9">
    <source>
        <dbReference type="EMBL" id="RWA08686.1"/>
    </source>
</evidence>
<keyword evidence="6" id="KW-1133">Transmembrane helix</keyword>
<dbReference type="Gene3D" id="3.40.50.150">
    <property type="entry name" value="Vaccinia Virus protein VP39"/>
    <property type="match status" value="1"/>
</dbReference>
<evidence type="ECO:0000256" key="2">
    <source>
        <dbReference type="ARBA" id="ARBA00005179"/>
    </source>
</evidence>
<keyword evidence="7" id="KW-0472">Membrane</keyword>
<dbReference type="Pfam" id="PF13489">
    <property type="entry name" value="Methyltransf_23"/>
    <property type="match status" value="1"/>
</dbReference>
<evidence type="ECO:0000256" key="7">
    <source>
        <dbReference type="ARBA" id="ARBA00023136"/>
    </source>
</evidence>
<evidence type="ECO:0000313" key="10">
    <source>
        <dbReference type="Proteomes" id="UP000286045"/>
    </source>
</evidence>
<evidence type="ECO:0000256" key="4">
    <source>
        <dbReference type="ARBA" id="ARBA00022679"/>
    </source>
</evidence>
<dbReference type="GO" id="GO:0006629">
    <property type="term" value="P:lipid metabolic process"/>
    <property type="evidence" value="ECO:0007669"/>
    <property type="project" value="InterPro"/>
</dbReference>
<gene>
    <name evidence="9" type="ORF">EKO27_g6422</name>
</gene>
<keyword evidence="4" id="KW-0808">Transferase</keyword>
<proteinExistence type="inferred from homology"/>
<dbReference type="SUPFAM" id="SSF53335">
    <property type="entry name" value="S-adenosyl-L-methionine-dependent methyltransferases"/>
    <property type="match status" value="1"/>
</dbReference>
<evidence type="ECO:0000259" key="8">
    <source>
        <dbReference type="Pfam" id="PF13813"/>
    </source>
</evidence>
<keyword evidence="10" id="KW-1185">Reference proteome</keyword>
<accession>A0A439D2T1</accession>